<dbReference type="OrthoDB" id="5855041at2759"/>
<evidence type="ECO:0000256" key="1">
    <source>
        <dbReference type="SAM" id="MobiDB-lite"/>
    </source>
</evidence>
<name>A0A0N4WHK3_HAEPC</name>
<accession>A0A0N4WHK3</accession>
<evidence type="ECO:0000313" key="4">
    <source>
        <dbReference type="WBParaSite" id="HPLM_0001037401-mRNA-1"/>
    </source>
</evidence>
<feature type="region of interest" description="Disordered" evidence="1">
    <location>
        <begin position="155"/>
        <end position="181"/>
    </location>
</feature>
<dbReference type="WBParaSite" id="HPLM_0001037401-mRNA-1">
    <property type="protein sequence ID" value="HPLM_0001037401-mRNA-1"/>
    <property type="gene ID" value="HPLM_0001037401"/>
</dbReference>
<dbReference type="Proteomes" id="UP000268014">
    <property type="component" value="Unassembled WGS sequence"/>
</dbReference>
<gene>
    <name evidence="2" type="ORF">HPLM_LOCUS10366</name>
</gene>
<dbReference type="AlphaFoldDB" id="A0A0N4WHK3"/>
<reference evidence="2 3" key="2">
    <citation type="submission" date="2018-11" db="EMBL/GenBank/DDBJ databases">
        <authorList>
            <consortium name="Pathogen Informatics"/>
        </authorList>
    </citation>
    <scope>NUCLEOTIDE SEQUENCE [LARGE SCALE GENOMIC DNA]</scope>
    <source>
        <strain evidence="2 3">MHpl1</strain>
    </source>
</reference>
<sequence>MRGGIQTTIAKTFKALQEKLKGWHSFGIWVIVWPIDPNWEKAEITEITTECAQHFQEGARIVSAWTPCSHENAQAWRRMYDVWSTLDETLEKGAGKEQFRATASTKLIGGKAYVELGSPETCWQFLEKYAGVANTRYLYENIRMITSSIMIPPMHAPPRTSATRRGGMFGKDDLVGLPSKS</sequence>
<protein>
    <submittedName>
        <fullName evidence="4">GH10 domain-containing protein</fullName>
    </submittedName>
</protein>
<proteinExistence type="predicted"/>
<dbReference type="EMBL" id="UZAF01017278">
    <property type="protein sequence ID" value="VDO39946.1"/>
    <property type="molecule type" value="Genomic_DNA"/>
</dbReference>
<evidence type="ECO:0000313" key="3">
    <source>
        <dbReference type="Proteomes" id="UP000268014"/>
    </source>
</evidence>
<evidence type="ECO:0000313" key="2">
    <source>
        <dbReference type="EMBL" id="VDO39946.1"/>
    </source>
</evidence>
<reference evidence="4" key="1">
    <citation type="submission" date="2017-02" db="UniProtKB">
        <authorList>
            <consortium name="WormBaseParasite"/>
        </authorList>
    </citation>
    <scope>IDENTIFICATION</scope>
</reference>
<organism evidence="4">
    <name type="scientific">Haemonchus placei</name>
    <name type="common">Barber's pole worm</name>
    <dbReference type="NCBI Taxonomy" id="6290"/>
    <lineage>
        <taxon>Eukaryota</taxon>
        <taxon>Metazoa</taxon>
        <taxon>Ecdysozoa</taxon>
        <taxon>Nematoda</taxon>
        <taxon>Chromadorea</taxon>
        <taxon>Rhabditida</taxon>
        <taxon>Rhabditina</taxon>
        <taxon>Rhabditomorpha</taxon>
        <taxon>Strongyloidea</taxon>
        <taxon>Trichostrongylidae</taxon>
        <taxon>Haemonchus</taxon>
    </lineage>
</organism>
<keyword evidence="3" id="KW-1185">Reference proteome</keyword>